<dbReference type="AlphaFoldDB" id="A0A2A2HDY5"/>
<dbReference type="InterPro" id="IPR011050">
    <property type="entry name" value="Pectin_lyase_fold/virulence"/>
</dbReference>
<dbReference type="EMBL" id="LMVN01000011">
    <property type="protein sequence ID" value="PAV07575.1"/>
    <property type="molecule type" value="Genomic_DNA"/>
</dbReference>
<dbReference type="SUPFAM" id="SSF51126">
    <property type="entry name" value="Pectin lyase-like"/>
    <property type="match status" value="1"/>
</dbReference>
<comment type="caution">
    <text evidence="2">The sequence shown here is derived from an EMBL/GenBank/DDBJ whole genome shotgun (WGS) entry which is preliminary data.</text>
</comment>
<name>A0A2A2HDY5_9EURY</name>
<evidence type="ECO:0000313" key="4">
    <source>
        <dbReference type="Proteomes" id="UP000217528"/>
    </source>
</evidence>
<dbReference type="Proteomes" id="UP000217528">
    <property type="component" value="Unassembled WGS sequence"/>
</dbReference>
<dbReference type="OrthoDB" id="78475at2157"/>
<evidence type="ECO:0008006" key="6">
    <source>
        <dbReference type="Google" id="ProtNLM"/>
    </source>
</evidence>
<dbReference type="RefSeq" id="WP_095608460.1">
    <property type="nucleotide sequence ID" value="NZ_LMVN01000011.1"/>
</dbReference>
<sequence>MKKQNIIILIAVFSIIISLTTINAQNTTNQDTTNENIDDTLSQNSDLNTQNTLQPTTNTAKSSINTTHKNAKKQYKVSNYQQLYNTIEDIKANSTNINETITLTSGNYEITNTINWGNTTHKTHILNIKCDDIILDGGETHQFITVSNNYTLNLENINVRYCMNLNGSVINNNGTIHIQDSNFIENEGGYGGVIYNTGNITIDNSDFTENMGVLGAVSYNTQNANMKITNSKFTSNNAQHFGTVYNNQNATLTLENSIFTQNTAEFSGGVICNNATAKLIINNSTFNENKALYDVAGVCYIKNGNVTITNSRFNQNQAPAWGGAICIKSGNLTIINSNFKENTAGYYGGVINATNSNINITNSNFTNNNATNAGAINAYKTNLTIIQSIFNENIAINKTTNTIQLNNTNLTLTQSQLISQNKQNLYISHDSIAILNENNITTITQIKKDVEKTLTLPIMDENSSNVTLKIDNKTYTPTINNDQLQINHTFNTYPQNKQIPVTYPKFSDNNITVTVEIQKENITVDQINPIEAKKYDKINIPLNIHTSDNKTVNENFTVTIKIDDKIYQQNITTKSIILDTYNLTPTQHTLTIIAENLEYNINTVTTTLTITPPDIAIILNPIISTHMDLLNEQIIIQNCEDTATVIFKINGNTLKDKNGVQIKTHPKDGIVTLNYQLPTTYKNSEYNLTVVYSKGRIREESTNILILQKRDVTMPKINYEIIKNSTFKINTTIKDTTGKTLTGNTKVSIKINGVTYKTLTITNGKLDTALDTRKLGAKNYTLTIVVGENSQYNTYRYETILSVKQPKINLQPITTTTTTLLKTTIKIDNAQNNGVIIFKINGKTIKDKNGQTIKIQLKNGQATINYQLPATLSAKKYNLTVVYSYENLRIEKTTTLTLNKMNTKIENKTYKTQKNTNLTLKTTIKDANGKTLMGNTKIAIKINGVTYENQKITNGQINTKINTSKLNKGKYIITIISGENNLYNKSTLNTTLMIV</sequence>
<dbReference type="PANTHER" id="PTHR11319">
    <property type="entry name" value="G PROTEIN-COUPLED RECEPTOR-RELATED"/>
    <property type="match status" value="1"/>
</dbReference>
<evidence type="ECO:0000313" key="2">
    <source>
        <dbReference type="EMBL" id="PAV07575.1"/>
    </source>
</evidence>
<accession>A0A2A2HDY5</accession>
<proteinExistence type="predicted"/>
<keyword evidence="4" id="KW-1185">Reference proteome</keyword>
<organism evidence="2 4">
    <name type="scientific">Methanosphaera cuniculi</name>
    <dbReference type="NCBI Taxonomy" id="1077256"/>
    <lineage>
        <taxon>Archaea</taxon>
        <taxon>Methanobacteriati</taxon>
        <taxon>Methanobacteriota</taxon>
        <taxon>Methanomada group</taxon>
        <taxon>Methanobacteria</taxon>
        <taxon>Methanobacteriales</taxon>
        <taxon>Methanobacteriaceae</taxon>
        <taxon>Methanosphaera</taxon>
    </lineage>
</organism>
<evidence type="ECO:0000313" key="3">
    <source>
        <dbReference type="EMBL" id="PWL08103.1"/>
    </source>
</evidence>
<evidence type="ECO:0000313" key="5">
    <source>
        <dbReference type="Proteomes" id="UP000246004"/>
    </source>
</evidence>
<reference evidence="2 4" key="2">
    <citation type="journal article" date="2017" name="BMC Genomics">
        <title>Genomic analysis of methanogenic archaea reveals a shift towards energy conservation.</title>
        <authorList>
            <person name="Gilmore S.P."/>
            <person name="Henske J.K."/>
            <person name="Sexton J.A."/>
            <person name="Solomon K.V."/>
            <person name="Seppala S."/>
            <person name="Yoo J.I."/>
            <person name="Huyett L.M."/>
            <person name="Pressman A."/>
            <person name="Cogan J.Z."/>
            <person name="Kivenson V."/>
            <person name="Peng X."/>
            <person name="Tan Y."/>
            <person name="Valentine D.L."/>
            <person name="O'Malley M.A."/>
        </authorList>
    </citation>
    <scope>NUCLEOTIDE SEQUENCE [LARGE SCALE GENOMIC DNA]</scope>
    <source>
        <strain evidence="2 4">1R-7</strain>
    </source>
</reference>
<gene>
    <name evidence="2" type="ORF">ASJ82_07825</name>
    <name evidence="3" type="ORF">MSCUN_10340</name>
</gene>
<dbReference type="Proteomes" id="UP000246004">
    <property type="component" value="Unassembled WGS sequence"/>
</dbReference>
<reference evidence="3 5" key="1">
    <citation type="submission" date="2016-04" db="EMBL/GenBank/DDBJ databases">
        <title>Genome sequence of Methanosphaera cuniculi DSM 4103.</title>
        <authorList>
            <person name="Poehlein A."/>
            <person name="Seedorf H."/>
            <person name="Daniel R."/>
        </authorList>
    </citation>
    <scope>NUCLEOTIDE SEQUENCE [LARGE SCALE GENOMIC DNA]</scope>
    <source>
        <strain evidence="3 5">DSM 4103</strain>
    </source>
</reference>
<dbReference type="PANTHER" id="PTHR11319:SF35">
    <property type="entry name" value="OUTER MEMBRANE PROTEIN PMPC-RELATED"/>
    <property type="match status" value="1"/>
</dbReference>
<protein>
    <recommendedName>
        <fullName evidence="6">Bacterial Ig-like domain-containing protein</fullName>
    </recommendedName>
</protein>
<dbReference type="EMBL" id="LWMS01000031">
    <property type="protein sequence ID" value="PWL08103.1"/>
    <property type="molecule type" value="Genomic_DNA"/>
</dbReference>
<feature type="region of interest" description="Disordered" evidence="1">
    <location>
        <begin position="28"/>
        <end position="71"/>
    </location>
</feature>
<evidence type="ECO:0000256" key="1">
    <source>
        <dbReference type="SAM" id="MobiDB-lite"/>
    </source>
</evidence>
<feature type="compositionally biased region" description="Low complexity" evidence="1">
    <location>
        <begin position="47"/>
        <end position="59"/>
    </location>
</feature>